<reference evidence="1 2" key="1">
    <citation type="submission" date="2020-12" db="EMBL/GenBank/DDBJ databases">
        <authorList>
            <person name="Kusuma A.B."/>
            <person name="Nouioui I."/>
            <person name="Goodfellow M."/>
        </authorList>
    </citation>
    <scope>NUCLEOTIDE SEQUENCE [LARGE SCALE GENOMIC DNA]</scope>
    <source>
        <strain evidence="1 2">DSM 41764</strain>
    </source>
</reference>
<sequence>MAIIGGAAETLACQLPADSHLVPSAARILRTTQEMQRQLTCLLLLSRAPGAVPRNAVALRPLLESCMERCQPWLSGKPVTVAFDARHDAVLVTNADLAHSII</sequence>
<protein>
    <submittedName>
        <fullName evidence="1">Uncharacterized protein</fullName>
    </submittedName>
</protein>
<dbReference type="Proteomes" id="UP000638849">
    <property type="component" value="Unassembled WGS sequence"/>
</dbReference>
<proteinExistence type="predicted"/>
<organism evidence="1 2">
    <name type="scientific">Streptomyces javensis</name>
    <dbReference type="NCBI Taxonomy" id="114698"/>
    <lineage>
        <taxon>Bacteria</taxon>
        <taxon>Bacillati</taxon>
        <taxon>Actinomycetota</taxon>
        <taxon>Actinomycetes</taxon>
        <taxon>Kitasatosporales</taxon>
        <taxon>Streptomycetaceae</taxon>
        <taxon>Streptomyces</taxon>
        <taxon>Streptomyces violaceusniger group</taxon>
    </lineage>
</organism>
<name>A0ABS0RUJ1_9ACTN</name>
<keyword evidence="2" id="KW-1185">Reference proteome</keyword>
<evidence type="ECO:0000313" key="1">
    <source>
        <dbReference type="EMBL" id="MBI0320693.1"/>
    </source>
</evidence>
<accession>A0ABS0RUJ1</accession>
<dbReference type="EMBL" id="JAEEAQ010001773">
    <property type="protein sequence ID" value="MBI0320693.1"/>
    <property type="molecule type" value="Genomic_DNA"/>
</dbReference>
<evidence type="ECO:0000313" key="2">
    <source>
        <dbReference type="Proteomes" id="UP000638849"/>
    </source>
</evidence>
<comment type="caution">
    <text evidence="1">The sequence shown here is derived from an EMBL/GenBank/DDBJ whole genome shotgun (WGS) entry which is preliminary data.</text>
</comment>
<gene>
    <name evidence="1" type="ORF">JBF12_48660</name>
</gene>
<feature type="non-terminal residue" evidence="1">
    <location>
        <position position="102"/>
    </location>
</feature>